<proteinExistence type="predicted"/>
<accession>M1HFR3</accession>
<evidence type="ECO:0000256" key="1">
    <source>
        <dbReference type="SAM" id="MobiDB-lite"/>
    </source>
</evidence>
<feature type="region of interest" description="Disordered" evidence="1">
    <location>
        <begin position="24"/>
        <end position="74"/>
    </location>
</feature>
<dbReference type="Proteomes" id="UP000243236">
    <property type="component" value="Segment"/>
</dbReference>
<dbReference type="GeneID" id="41900557"/>
<dbReference type="RefSeq" id="YP_009701983.1">
    <property type="nucleotide sequence ID" value="NC_044937.1"/>
</dbReference>
<protein>
    <submittedName>
        <fullName evidence="2">Transposase</fullName>
    </submittedName>
</protein>
<evidence type="ECO:0000313" key="2">
    <source>
        <dbReference type="EMBL" id="AGE50647.1"/>
    </source>
</evidence>
<feature type="compositionally biased region" description="Basic and acidic residues" evidence="1">
    <location>
        <begin position="34"/>
        <end position="49"/>
    </location>
</feature>
<gene>
    <name evidence="2" type="primary">CVA-1_864L</name>
    <name evidence="2" type="ORF">PBCVCVA1_864L</name>
</gene>
<evidence type="ECO:0000313" key="3">
    <source>
        <dbReference type="Proteomes" id="UP000243236"/>
    </source>
</evidence>
<sequence>MLSALIRVHGKEHQQDISSIIPCVVQKKSVKTKPPKENDKKSASKSLEKKPRKPRAAKKVPVQPGEEKDIEYSEFVPMEVDKNPLPASYKDVEDDDGDFMAITGLDDDDDDDDKYENIDKLYRKRDIEWANMMEEAAAVLDDAEGISDADVDGSLLSSSQVSEHDDIEGSVISELDTMDNDVADVVDDDTFFERQVAEPKIKVYKGPSLFKDMDYIP</sequence>
<dbReference type="KEGG" id="vg:41900557"/>
<dbReference type="EMBL" id="JX997159">
    <property type="protein sequence ID" value="AGE50647.1"/>
    <property type="molecule type" value="Genomic_DNA"/>
</dbReference>
<organism evidence="2 3">
    <name type="scientific">Paramecium bursaria Chlorella virus CVA-1</name>
    <dbReference type="NCBI Taxonomy" id="42683"/>
    <lineage>
        <taxon>Viruses</taxon>
        <taxon>Varidnaviria</taxon>
        <taxon>Bamfordvirae</taxon>
        <taxon>Nucleocytoviricota</taxon>
        <taxon>Megaviricetes</taxon>
        <taxon>Algavirales</taxon>
        <taxon>Phycodnaviridae</taxon>
        <taxon>Chlorovirus</taxon>
        <taxon>Chlorovirus conductrix</taxon>
        <taxon>Paramecium bursaria Chlorella virus A1</taxon>
    </lineage>
</organism>
<reference evidence="2 3" key="1">
    <citation type="submission" date="2012-10" db="EMBL/GenBank/DDBJ databases">
        <title>Towards defining the chloroviruses: a genomic journey through a genus of large DNA viruses.</title>
        <authorList>
            <person name="Jeanniard A."/>
            <person name="Dunigan D.D."/>
            <person name="Gurnon J.R."/>
            <person name="Agarkova I."/>
            <person name="Kang M."/>
            <person name="Vitek J."/>
            <person name="Duncan G."/>
            <person name="McClung O.W."/>
            <person name="Larsen M."/>
            <person name="Claverie J.-M."/>
            <person name="Van Etten J.L."/>
            <person name="Blanc G."/>
        </authorList>
    </citation>
    <scope>NUCLEOTIDE SEQUENCE [LARGE SCALE GENOMIC DNA]</scope>
</reference>
<keyword evidence="3" id="KW-1185">Reference proteome</keyword>
<name>M1HFR3_9PHYC</name>